<organism evidence="1 2">
    <name type="scientific">Kickxella alabastrina</name>
    <dbReference type="NCBI Taxonomy" id="61397"/>
    <lineage>
        <taxon>Eukaryota</taxon>
        <taxon>Fungi</taxon>
        <taxon>Fungi incertae sedis</taxon>
        <taxon>Zoopagomycota</taxon>
        <taxon>Kickxellomycotina</taxon>
        <taxon>Kickxellomycetes</taxon>
        <taxon>Kickxellales</taxon>
        <taxon>Kickxellaceae</taxon>
        <taxon>Kickxella</taxon>
    </lineage>
</organism>
<gene>
    <name evidence="1" type="ORF">LPJ66_004478</name>
</gene>
<keyword evidence="2" id="KW-1185">Reference proteome</keyword>
<evidence type="ECO:0000313" key="2">
    <source>
        <dbReference type="Proteomes" id="UP001150581"/>
    </source>
</evidence>
<sequence length="1260" mass="140410">IVSKLHFVDLAGSERLKKTLAEGDRKREGISINSGLLALGNVISALGDTARSTSGPAHVPYRDSKLTHMLRDSLGGSAQTLLIACVSAAEANAAETINTLRYATRARNIKNCGGVNMVSMNGPSSAEMQALRAQVRKLRDHVRTLEDRLKQQQHAEFDERIDERPASKLALSAPRGYLSPPSSTKIPTMNAAIQRRAQTVEELAATRARNNTLESELEQLNDTYTELLLKFNEACREIEEHQSEGFERDQRLRNREQELRRITAHSRSSRRIMSVVEKPETADALRQKRRSARSMAEFERPATHGDRVQSLVDAPLLPDLARLRRMQLGDSSLSEEDEDMAGPSAAEFDAIMEEYDADIRSLKDELRGVQETVDALRLQLTMQETKATFAEKLNASQTAQIETLRGQLAKAREAGLEEEERRRAIETELEEAILTAETQLEAADNAWRAELAHADEEWNERWDAAHNEHAQALEEQSNEVSRLCQEIHSLSVGKTIQQPQMLSPPPTAHDNEHGLMSRMIANDQAQSQLVDDFARSIDDIARLEAEVNNLRSQTKAAEARAASAEDALGALLARLAEQEVVDTDDDSEARLLAEKAENEARLVAARTENETLLLAEMSAKAEAESRAVNAEKTLAELSARLDFVKADAEAGAEARLLAHRSVQIDAEDRAVKAEKALAELSARLTETKAEAAAGTEARLLAEQAVATANADAEARAIKAEQALAELSARLTETKAEAAAGTEARLFAEKAAKTEVEDRAIKAEQTLTELSARLEAAKAQAEADAEARLLAHKAAQSETESRAIKAEQALIEYTARLAEQKKETEAANAARPLAERAIQTERPMVAEKALQCVSVDDDMKLSMPSLLRSNLDLPRRASTKIMLCARNSMVHKESGSESPAEQRLRDMHQRHSAGIPIRNSNAQSAAAADKFASYPELRMPRRSVSGYDRENAEDVHHDNDADVDADSNFERSDNYDDKRRALMSDVAALKEAKKELQERNSQMQNLMRELGDRLVILAEENDQLEAKAAERDALAESVHRLNNKVAEFEERVRPVSSKSFHSATEDYSVDIDAAAAASYDLIQVQSRLNIVEADLAEALMNADEHQSHVSQLLHEAEQYRARIAEMEDDLADTTRQLDDAREENRRISDLIQNQANEAQEDLFKQSDQVARLRESLVLSEEHAEEARLTADRYANELMRVQAEVKSYVDQLDSLRRQLEDTRGMVGSEARDRDIWKNRCQDLREEVEELRMQRRQSKIRCF</sequence>
<comment type="caution">
    <text evidence="1">The sequence shown here is derived from an EMBL/GenBank/DDBJ whole genome shotgun (WGS) entry which is preliminary data.</text>
</comment>
<name>A0ACC1IL78_9FUNG</name>
<dbReference type="Proteomes" id="UP001150581">
    <property type="component" value="Unassembled WGS sequence"/>
</dbReference>
<proteinExistence type="predicted"/>
<reference evidence="1" key="1">
    <citation type="submission" date="2022-07" db="EMBL/GenBank/DDBJ databases">
        <title>Phylogenomic reconstructions and comparative analyses of Kickxellomycotina fungi.</title>
        <authorList>
            <person name="Reynolds N.K."/>
            <person name="Stajich J.E."/>
            <person name="Barry K."/>
            <person name="Grigoriev I.V."/>
            <person name="Crous P."/>
            <person name="Smith M.E."/>
        </authorList>
    </citation>
    <scope>NUCLEOTIDE SEQUENCE</scope>
    <source>
        <strain evidence="1">Benny 63K</strain>
    </source>
</reference>
<feature type="non-terminal residue" evidence="1">
    <location>
        <position position="1"/>
    </location>
</feature>
<protein>
    <submittedName>
        <fullName evidence="1">Uncharacterized protein</fullName>
    </submittedName>
</protein>
<dbReference type="EMBL" id="JANBPG010000544">
    <property type="protein sequence ID" value="KAJ1895626.1"/>
    <property type="molecule type" value="Genomic_DNA"/>
</dbReference>
<evidence type="ECO:0000313" key="1">
    <source>
        <dbReference type="EMBL" id="KAJ1895626.1"/>
    </source>
</evidence>
<accession>A0ACC1IL78</accession>